<evidence type="ECO:0008006" key="4">
    <source>
        <dbReference type="Google" id="ProtNLM"/>
    </source>
</evidence>
<feature type="region of interest" description="Disordered" evidence="1">
    <location>
        <begin position="1"/>
        <end position="22"/>
    </location>
</feature>
<sequence length="249" mass="27169">MDSNISSFPPLPSHPTPLSQPSCADPSLLVDATPSELLISSMATPSLARIPLVVSVPTTLSWSSLFLQNRVSALKKTLKHFTLQEVNGVTQVPMDLIIEARHADLEEGSIFIGGCCFIISPSTRVELAPGDERIITFEYHWIPKRCEKCQKFGHETEKCLGDANLRRLNTTNRSGRMSKLNTIQSTGLDANNPTGTTVQHEPNGMSSGPQENGTEVEELNTGIYENGTDLSIRLQLALYVPAEITTPIV</sequence>
<dbReference type="OrthoDB" id="1751344at2759"/>
<comment type="caution">
    <text evidence="2">The sequence shown here is derived from an EMBL/GenBank/DDBJ whole genome shotgun (WGS) entry which is preliminary data.</text>
</comment>
<proteinExistence type="predicted"/>
<protein>
    <recommendedName>
        <fullName evidence="4">Zinc knuckle CX2CX4HX4C domain-containing protein</fullName>
    </recommendedName>
</protein>
<dbReference type="EMBL" id="JADFTS010000005">
    <property type="protein sequence ID" value="KAF9607091.1"/>
    <property type="molecule type" value="Genomic_DNA"/>
</dbReference>
<feature type="compositionally biased region" description="Polar residues" evidence="1">
    <location>
        <begin position="185"/>
        <end position="213"/>
    </location>
</feature>
<dbReference type="AlphaFoldDB" id="A0A835M1B2"/>
<accession>A0A835M1B2</accession>
<keyword evidence="3" id="KW-1185">Reference proteome</keyword>
<dbReference type="Proteomes" id="UP000631114">
    <property type="component" value="Unassembled WGS sequence"/>
</dbReference>
<evidence type="ECO:0000313" key="2">
    <source>
        <dbReference type="EMBL" id="KAF9607091.1"/>
    </source>
</evidence>
<evidence type="ECO:0000256" key="1">
    <source>
        <dbReference type="SAM" id="MobiDB-lite"/>
    </source>
</evidence>
<evidence type="ECO:0000313" key="3">
    <source>
        <dbReference type="Proteomes" id="UP000631114"/>
    </source>
</evidence>
<name>A0A835M1B2_9MAGN</name>
<organism evidence="2 3">
    <name type="scientific">Coptis chinensis</name>
    <dbReference type="NCBI Taxonomy" id="261450"/>
    <lineage>
        <taxon>Eukaryota</taxon>
        <taxon>Viridiplantae</taxon>
        <taxon>Streptophyta</taxon>
        <taxon>Embryophyta</taxon>
        <taxon>Tracheophyta</taxon>
        <taxon>Spermatophyta</taxon>
        <taxon>Magnoliopsida</taxon>
        <taxon>Ranunculales</taxon>
        <taxon>Ranunculaceae</taxon>
        <taxon>Coptidoideae</taxon>
        <taxon>Coptis</taxon>
    </lineage>
</organism>
<reference evidence="2 3" key="1">
    <citation type="submission" date="2020-10" db="EMBL/GenBank/DDBJ databases">
        <title>The Coptis chinensis genome and diversification of protoberbering-type alkaloids.</title>
        <authorList>
            <person name="Wang B."/>
            <person name="Shu S."/>
            <person name="Song C."/>
            <person name="Liu Y."/>
        </authorList>
    </citation>
    <scope>NUCLEOTIDE SEQUENCE [LARGE SCALE GENOMIC DNA]</scope>
    <source>
        <strain evidence="2">HL-2020</strain>
        <tissue evidence="2">Leaf</tissue>
    </source>
</reference>
<gene>
    <name evidence="2" type="ORF">IFM89_032207</name>
</gene>
<feature type="region of interest" description="Disordered" evidence="1">
    <location>
        <begin position="185"/>
        <end position="214"/>
    </location>
</feature>